<evidence type="ECO:0000256" key="1">
    <source>
        <dbReference type="SAM" id="MobiDB-lite"/>
    </source>
</evidence>
<evidence type="ECO:0000313" key="2">
    <source>
        <dbReference type="EMBL" id="OCH91066.1"/>
    </source>
</evidence>
<dbReference type="Proteomes" id="UP000250043">
    <property type="component" value="Unassembled WGS sequence"/>
</dbReference>
<sequence length="124" mass="12847">MAQASAACADILLCSGLLPDMSAPVIDPQPTVVLADFAGALSKTIVGAFTCASTGRSQTSQRVPFACSSDLQKPDNKSPTTFSTTARAAPHRPSYHPTHLRIPPGGAGRCSTSCPMSRSAHTYV</sequence>
<evidence type="ECO:0000313" key="3">
    <source>
        <dbReference type="Proteomes" id="UP000250043"/>
    </source>
</evidence>
<keyword evidence="3" id="KW-1185">Reference proteome</keyword>
<dbReference type="EMBL" id="KV722392">
    <property type="protein sequence ID" value="OCH91066.1"/>
    <property type="molecule type" value="Genomic_DNA"/>
</dbReference>
<dbReference type="AlphaFoldDB" id="A0A8E2AU85"/>
<feature type="compositionally biased region" description="Polar residues" evidence="1">
    <location>
        <begin position="77"/>
        <end position="86"/>
    </location>
</feature>
<accession>A0A8E2AU85</accession>
<proteinExistence type="predicted"/>
<protein>
    <submittedName>
        <fullName evidence="2">Uncharacterized protein</fullName>
    </submittedName>
</protein>
<organism evidence="2 3">
    <name type="scientific">Obba rivulosa</name>
    <dbReference type="NCBI Taxonomy" id="1052685"/>
    <lineage>
        <taxon>Eukaryota</taxon>
        <taxon>Fungi</taxon>
        <taxon>Dikarya</taxon>
        <taxon>Basidiomycota</taxon>
        <taxon>Agaricomycotina</taxon>
        <taxon>Agaricomycetes</taxon>
        <taxon>Polyporales</taxon>
        <taxon>Gelatoporiaceae</taxon>
        <taxon>Obba</taxon>
    </lineage>
</organism>
<name>A0A8E2AU85_9APHY</name>
<gene>
    <name evidence="2" type="ORF">OBBRIDRAFT_792678</name>
</gene>
<feature type="region of interest" description="Disordered" evidence="1">
    <location>
        <begin position="68"/>
        <end position="124"/>
    </location>
</feature>
<feature type="compositionally biased region" description="Polar residues" evidence="1">
    <location>
        <begin position="110"/>
        <end position="124"/>
    </location>
</feature>
<reference evidence="2 3" key="1">
    <citation type="submission" date="2016-07" db="EMBL/GenBank/DDBJ databases">
        <title>Draft genome of the white-rot fungus Obba rivulosa 3A-2.</title>
        <authorList>
            <consortium name="DOE Joint Genome Institute"/>
            <person name="Miettinen O."/>
            <person name="Riley R."/>
            <person name="Acob R."/>
            <person name="Barry K."/>
            <person name="Cullen D."/>
            <person name="De Vries R."/>
            <person name="Hainaut M."/>
            <person name="Hatakka A."/>
            <person name="Henrissat B."/>
            <person name="Hilden K."/>
            <person name="Kuo R."/>
            <person name="Labutti K."/>
            <person name="Lipzen A."/>
            <person name="Makela M.R."/>
            <person name="Sandor L."/>
            <person name="Spatafora J.W."/>
            <person name="Grigoriev I.V."/>
            <person name="Hibbett D.S."/>
        </authorList>
    </citation>
    <scope>NUCLEOTIDE SEQUENCE [LARGE SCALE GENOMIC DNA]</scope>
    <source>
        <strain evidence="2 3">3A-2</strain>
    </source>
</reference>